<proteinExistence type="predicted"/>
<dbReference type="InterPro" id="IPR000383">
    <property type="entry name" value="Xaa-Pro-like_dom"/>
</dbReference>
<dbReference type="GO" id="GO:0016787">
    <property type="term" value="F:hydrolase activity"/>
    <property type="evidence" value="ECO:0007669"/>
    <property type="project" value="UniProtKB-KW"/>
</dbReference>
<evidence type="ECO:0000259" key="2">
    <source>
        <dbReference type="SMART" id="SM00939"/>
    </source>
</evidence>
<dbReference type="InterPro" id="IPR005674">
    <property type="entry name" value="CocE/Ser_esterase"/>
</dbReference>
<dbReference type="RefSeq" id="WP_244752504.1">
    <property type="nucleotide sequence ID" value="NZ_CP095074.1"/>
</dbReference>
<name>A0ABY4GZ06_9BACI</name>
<organism evidence="3 4">
    <name type="scientific">Halobacillus shinanisalinarum</name>
    <dbReference type="NCBI Taxonomy" id="2932258"/>
    <lineage>
        <taxon>Bacteria</taxon>
        <taxon>Bacillati</taxon>
        <taxon>Bacillota</taxon>
        <taxon>Bacilli</taxon>
        <taxon>Bacillales</taxon>
        <taxon>Bacillaceae</taxon>
        <taxon>Halobacillus</taxon>
    </lineage>
</organism>
<dbReference type="PANTHER" id="PTHR43056:SF10">
    <property type="entry name" value="COCE_NOND FAMILY, PUTATIVE (AFU_ORTHOLOGUE AFUA_7G00600)-RELATED"/>
    <property type="match status" value="1"/>
</dbReference>
<sequence length="683" mass="78088">MVFNIKDSEQRKVKTEFPRETKKVDHVWIPMSDGAKLAATIWLPKDAEESPVPAILEYIPYRKNDFTAIRDSARHPYFSGHGYASIRVDIRGSGDSDGILLDEYLKQEQDDALEVLDWITEQPWSTGSVGMIGKSWGGFSGLQVAARNHPALKTIITLCSTDDRYADDVHYRGGNILSSDMLWWASTMFAYNARPQDPNVVGDSWKENWLDRLENTPPFVEEWMRHQRRDAYWKHGSICEDYSNIQIPVFAVSGWQDGYTNAVFRLLENLPNESKGLVGPWAHEYPEVAIPEPAIGFLQECVRWWDQWLKGKDTGIMEEPKLISWIQDSELPAVNYPERPGKWVADHTWPSKHVKETPLWLTEGKLTNKVMDSEEFVLPSVQQHGFYAGVFCPFGQPGDLPSDQRLENGKAVVFTSEPFEETTELLGHPMFHAEVSSDQEQALLAVRLCDKAPTGESTLISWGMLNLTHRNSHEFPEPLKLGEKYNISVQLDALGQQIPKGHRLEVALSPTYWPQAWPSPKPVTLTVYSGKDTFLELPVRTPQSEDDSWGNFDVPETAKVMDKEVVRTENRTRHLAHDMINGVWKLEDFSDEGERKLPSNGLQYGSININTYSIKENDPLSARASCEWELTVGRDDWRTKLKCLSEMSSDENHFYLTNTMTAFENDKEIFKKTWKTDIPRDFV</sequence>
<dbReference type="NCBIfam" id="TIGR00976">
    <property type="entry name" value="CocE_NonD"/>
    <property type="match status" value="1"/>
</dbReference>
<keyword evidence="4" id="KW-1185">Reference proteome</keyword>
<evidence type="ECO:0000313" key="4">
    <source>
        <dbReference type="Proteomes" id="UP000831880"/>
    </source>
</evidence>
<dbReference type="SUPFAM" id="SSF53474">
    <property type="entry name" value="alpha/beta-Hydrolases"/>
    <property type="match status" value="1"/>
</dbReference>
<dbReference type="InterPro" id="IPR029058">
    <property type="entry name" value="AB_hydrolase_fold"/>
</dbReference>
<protein>
    <submittedName>
        <fullName evidence="3">CocE/NonD family hydrolase</fullName>
    </submittedName>
</protein>
<dbReference type="Gene3D" id="2.60.120.260">
    <property type="entry name" value="Galactose-binding domain-like"/>
    <property type="match status" value="1"/>
</dbReference>
<accession>A0ABY4GZ06</accession>
<gene>
    <name evidence="3" type="ORF">MUO14_21250</name>
</gene>
<dbReference type="InterPro" id="IPR008979">
    <property type="entry name" value="Galactose-bd-like_sf"/>
</dbReference>
<dbReference type="EMBL" id="CP095074">
    <property type="protein sequence ID" value="UOQ92900.1"/>
    <property type="molecule type" value="Genomic_DNA"/>
</dbReference>
<dbReference type="Pfam" id="PF02129">
    <property type="entry name" value="Peptidase_S15"/>
    <property type="match status" value="1"/>
</dbReference>
<dbReference type="SMART" id="SM00939">
    <property type="entry name" value="PepX_C"/>
    <property type="match status" value="1"/>
</dbReference>
<keyword evidence="1 3" id="KW-0378">Hydrolase</keyword>
<dbReference type="SUPFAM" id="SSF49785">
    <property type="entry name" value="Galactose-binding domain-like"/>
    <property type="match status" value="1"/>
</dbReference>
<evidence type="ECO:0000256" key="1">
    <source>
        <dbReference type="ARBA" id="ARBA00022801"/>
    </source>
</evidence>
<dbReference type="Gene3D" id="3.40.50.1820">
    <property type="entry name" value="alpha/beta hydrolase"/>
    <property type="match status" value="2"/>
</dbReference>
<reference evidence="3 4" key="1">
    <citation type="submission" date="2022-04" db="EMBL/GenBank/DDBJ databases">
        <title>Halobacillus sp. isolated from saltern.</title>
        <authorList>
            <person name="Won M."/>
            <person name="Lee C.-M."/>
            <person name="Woen H.-Y."/>
            <person name="Kwon S.-W."/>
        </authorList>
    </citation>
    <scope>NUCLEOTIDE SEQUENCE [LARGE SCALE GENOMIC DNA]</scope>
    <source>
        <strain evidence="3 4">SSTM10-2</strain>
    </source>
</reference>
<dbReference type="Proteomes" id="UP000831880">
    <property type="component" value="Chromosome"/>
</dbReference>
<feature type="domain" description="Xaa-Pro dipeptidyl-peptidase C-terminal" evidence="2">
    <location>
        <begin position="302"/>
        <end position="558"/>
    </location>
</feature>
<dbReference type="InterPro" id="IPR050585">
    <property type="entry name" value="Xaa-Pro_dipeptidyl-ppase/CocE"/>
</dbReference>
<dbReference type="InterPro" id="IPR013736">
    <property type="entry name" value="Xaa-Pro_dipept_C"/>
</dbReference>
<dbReference type="Pfam" id="PF08530">
    <property type="entry name" value="PepX_C"/>
    <property type="match status" value="1"/>
</dbReference>
<dbReference type="PANTHER" id="PTHR43056">
    <property type="entry name" value="PEPTIDASE S9 PROLYL OLIGOPEPTIDASE"/>
    <property type="match status" value="1"/>
</dbReference>
<evidence type="ECO:0000313" key="3">
    <source>
        <dbReference type="EMBL" id="UOQ92900.1"/>
    </source>
</evidence>